<dbReference type="GO" id="GO:0016746">
    <property type="term" value="F:acyltransferase activity"/>
    <property type="evidence" value="ECO:0007669"/>
    <property type="project" value="UniProtKB-KW"/>
</dbReference>
<feature type="transmembrane region" description="Helical" evidence="1">
    <location>
        <begin position="58"/>
        <end position="78"/>
    </location>
</feature>
<dbReference type="InterPro" id="IPR002656">
    <property type="entry name" value="Acyl_transf_3_dom"/>
</dbReference>
<dbReference type="PANTHER" id="PTHR37312:SF1">
    <property type="entry name" value="MEMBRANE-BOUND ACYLTRANSFERASE YKRP-RELATED"/>
    <property type="match status" value="1"/>
</dbReference>
<feature type="transmembrane region" description="Helical" evidence="1">
    <location>
        <begin position="270"/>
        <end position="290"/>
    </location>
</feature>
<keyword evidence="1" id="KW-1133">Transmembrane helix</keyword>
<gene>
    <name evidence="3" type="ORF">G8O29_11345</name>
</gene>
<accession>A0ABX0G8S3</accession>
<keyword evidence="1" id="KW-0472">Membrane</keyword>
<name>A0ABX0G8S3_9RHOB</name>
<dbReference type="EMBL" id="JAANHS010000007">
    <property type="protein sequence ID" value="NHB77332.1"/>
    <property type="molecule type" value="Genomic_DNA"/>
</dbReference>
<feature type="transmembrane region" description="Helical" evidence="1">
    <location>
        <begin position="215"/>
        <end position="233"/>
    </location>
</feature>
<dbReference type="InterPro" id="IPR052734">
    <property type="entry name" value="Nod_factor_acetyltransferase"/>
</dbReference>
<reference evidence="3 4" key="1">
    <citation type="journal article" date="2022" name="Microorganisms">
        <title>Genome Sequence and Characterization of a Xanthorhodopsin-Containing, Aerobic Anoxygenic Phototrophic Rhodobacter Species, Isolated from Mesophilic Conditions at Yellowstone National Park.</title>
        <authorList>
            <person name="Kyndt J.A."/>
            <person name="Robertson S."/>
            <person name="Shoffstall I.B."/>
            <person name="Ramaley R.F."/>
            <person name="Meyer T.E."/>
        </authorList>
    </citation>
    <scope>NUCLEOTIDE SEQUENCE [LARGE SCALE GENOMIC DNA]</scope>
    <source>
        <strain evidence="3 4">M37P</strain>
    </source>
</reference>
<organism evidence="3 4">
    <name type="scientific">Rhodobacter calidifons</name>
    <dbReference type="NCBI Taxonomy" id="2715277"/>
    <lineage>
        <taxon>Bacteria</taxon>
        <taxon>Pseudomonadati</taxon>
        <taxon>Pseudomonadota</taxon>
        <taxon>Alphaproteobacteria</taxon>
        <taxon>Rhodobacterales</taxon>
        <taxon>Rhodobacter group</taxon>
        <taxon>Rhodobacter</taxon>
    </lineage>
</organism>
<dbReference type="Proteomes" id="UP001515660">
    <property type="component" value="Unassembled WGS sequence"/>
</dbReference>
<proteinExistence type="predicted"/>
<comment type="caution">
    <text evidence="3">The sequence shown here is derived from an EMBL/GenBank/DDBJ whole genome shotgun (WGS) entry which is preliminary data.</text>
</comment>
<dbReference type="Pfam" id="PF01757">
    <property type="entry name" value="Acyl_transf_3"/>
    <property type="match status" value="1"/>
</dbReference>
<feature type="transmembrane region" description="Helical" evidence="1">
    <location>
        <begin position="302"/>
        <end position="324"/>
    </location>
</feature>
<feature type="transmembrane region" description="Helical" evidence="1">
    <location>
        <begin position="239"/>
        <end position="258"/>
    </location>
</feature>
<dbReference type="PANTHER" id="PTHR37312">
    <property type="entry name" value="MEMBRANE-BOUND ACYLTRANSFERASE YKRP-RELATED"/>
    <property type="match status" value="1"/>
</dbReference>
<evidence type="ECO:0000259" key="2">
    <source>
        <dbReference type="Pfam" id="PF01757"/>
    </source>
</evidence>
<feature type="transmembrane region" description="Helical" evidence="1">
    <location>
        <begin position="20"/>
        <end position="38"/>
    </location>
</feature>
<dbReference type="RefSeq" id="WP_166403350.1">
    <property type="nucleotide sequence ID" value="NZ_JAANHS010000007.1"/>
</dbReference>
<keyword evidence="1" id="KW-0812">Transmembrane</keyword>
<feature type="transmembrane region" description="Helical" evidence="1">
    <location>
        <begin position="160"/>
        <end position="179"/>
    </location>
</feature>
<feature type="transmembrane region" description="Helical" evidence="1">
    <location>
        <begin position="90"/>
        <end position="111"/>
    </location>
</feature>
<protein>
    <submittedName>
        <fullName evidence="3">Acyltransferase</fullName>
    </submittedName>
</protein>
<evidence type="ECO:0000313" key="4">
    <source>
        <dbReference type="Proteomes" id="UP001515660"/>
    </source>
</evidence>
<evidence type="ECO:0000256" key="1">
    <source>
        <dbReference type="SAM" id="Phobius"/>
    </source>
</evidence>
<evidence type="ECO:0000313" key="3">
    <source>
        <dbReference type="EMBL" id="NHB77332.1"/>
    </source>
</evidence>
<feature type="transmembrane region" description="Helical" evidence="1">
    <location>
        <begin position="135"/>
        <end position="153"/>
    </location>
</feature>
<feature type="domain" description="Acyltransferase 3" evidence="2">
    <location>
        <begin position="16"/>
        <end position="321"/>
    </location>
</feature>
<keyword evidence="3" id="KW-0808">Transferase</keyword>
<keyword evidence="3" id="KW-0012">Acyltransferase</keyword>
<sequence length="335" mass="35612">MSMTAEAPARPGSRDLSLDVAKGIGIILLVIGHAWRGLDSAGMIGNPDLFRLIDRLIYNFHMPLFFLLSGMTFQAWALRRPLGEAAASRFTRLIWPLILWTYLFAAARLAAGDAANTQVGGWQSLAFLPLPPRDHFWFLWALFLQHLAVLGLIRLVTGPLSAPAWALLAAVAVLASSLTPVGLNAWTHGALTYAGAFLAGLALGQRPWRPTGAAAPGLAVLAFVGLQVLSFQLPPTLMTAQLLGIALSLAALVMVQALTAAPVTAAPRLLAWLGVSSMGIYLAHTIFSAGTRAVLGRLTQDLALHMVAGTLAGIIGPLILYALIRRVGRPAWIGF</sequence>
<keyword evidence="4" id="KW-1185">Reference proteome</keyword>